<dbReference type="EMBL" id="QXVO01000014">
    <property type="protein sequence ID" value="RIO46005.1"/>
    <property type="molecule type" value="Genomic_DNA"/>
</dbReference>
<evidence type="ECO:0000313" key="1">
    <source>
        <dbReference type="EMBL" id="RIO46005.1"/>
    </source>
</evidence>
<name>A0A0A8HQF8_STAHY</name>
<dbReference type="Gene3D" id="1.10.150.260">
    <property type="entry name" value="YozE SAM-like"/>
    <property type="match status" value="1"/>
</dbReference>
<dbReference type="HOGENOM" id="CLU_177534_1_0_9"/>
<organism evidence="1 2">
    <name type="scientific">Staphylococcus hyicus</name>
    <dbReference type="NCBI Taxonomy" id="1284"/>
    <lineage>
        <taxon>Bacteria</taxon>
        <taxon>Bacillati</taxon>
        <taxon>Bacillota</taxon>
        <taxon>Bacilli</taxon>
        <taxon>Bacillales</taxon>
        <taxon>Staphylococcaceae</taxon>
        <taxon>Staphylococcus</taxon>
    </lineage>
</organism>
<dbReference type="GeneID" id="41073263"/>
<reference evidence="1 2" key="1">
    <citation type="journal article" date="2016" name="Front. Microbiol.">
        <title>Comprehensive Phylogenetic Analysis of Bovine Non-aureus Staphylococci Species Based on Whole-Genome Sequencing.</title>
        <authorList>
            <person name="Naushad S."/>
            <person name="Barkema H.W."/>
            <person name="Luby C."/>
            <person name="Condas L.A."/>
            <person name="Nobrega D.B."/>
            <person name="Carson D.A."/>
            <person name="De Buck J."/>
        </authorList>
    </citation>
    <scope>NUCLEOTIDE SEQUENCE [LARGE SCALE GENOMIC DNA]</scope>
    <source>
        <strain evidence="1 2">SNUC 5959</strain>
    </source>
</reference>
<dbReference type="AlphaFoldDB" id="A0A0A8HQF8"/>
<dbReference type="InterPro" id="IPR023089">
    <property type="entry name" value="YozE_SAM-like"/>
</dbReference>
<dbReference type="SUPFAM" id="SSF140652">
    <property type="entry name" value="YozE-like"/>
    <property type="match status" value="1"/>
</dbReference>
<sequence length="73" mass="8827">MKDASFYHFLLTVRGRPNEEGTFAEMVYDDLDFPKQTSDFNKLSNYIETEGNYTLSMSIFDTLFEEYQEWRRF</sequence>
<dbReference type="InterPro" id="IPR010673">
    <property type="entry name" value="UPF0346"/>
</dbReference>
<comment type="caution">
    <text evidence="1">The sequence shown here is derived from an EMBL/GenBank/DDBJ whole genome shotgun (WGS) entry which is preliminary data.</text>
</comment>
<gene>
    <name evidence="1" type="ORF">BUZ57_05940</name>
</gene>
<accession>A0A0A8HQF8</accession>
<dbReference type="STRING" id="1284.SHYC_07380"/>
<evidence type="ECO:0000313" key="2">
    <source>
        <dbReference type="Proteomes" id="UP000285625"/>
    </source>
</evidence>
<proteinExistence type="predicted"/>
<dbReference type="PIRSF" id="PIRSF037262">
    <property type="entry name" value="UCP037262"/>
    <property type="match status" value="1"/>
</dbReference>
<dbReference type="RefSeq" id="WP_039645778.1">
    <property type="nucleotide sequence ID" value="NZ_CP008747.1"/>
</dbReference>
<dbReference type="Proteomes" id="UP000285625">
    <property type="component" value="Unassembled WGS sequence"/>
</dbReference>
<dbReference type="Pfam" id="PF06855">
    <property type="entry name" value="YozE_SAM_like"/>
    <property type="match status" value="1"/>
</dbReference>
<protein>
    <submittedName>
        <fullName evidence="1">YozE family protein</fullName>
    </submittedName>
</protein>
<dbReference type="InterPro" id="IPR036806">
    <property type="entry name" value="YozE_SAM-like_sf"/>
</dbReference>
<dbReference type="KEGG" id="shu:SHYC_07380"/>
<dbReference type="NCBIfam" id="NF010193">
    <property type="entry name" value="PRK13672.1"/>
    <property type="match status" value="1"/>
</dbReference>